<evidence type="ECO:0000313" key="1">
    <source>
        <dbReference type="EnsemblPlants" id="OPUNC01G33480.1"/>
    </source>
</evidence>
<dbReference type="AlphaFoldDB" id="A0A0E0JQ11"/>
<keyword evidence="2" id="KW-1185">Reference proteome</keyword>
<dbReference type="Gramene" id="OPUNC01G33480.1">
    <property type="protein sequence ID" value="OPUNC01G33480.1"/>
    <property type="gene ID" value="OPUNC01G33480"/>
</dbReference>
<dbReference type="EnsemblPlants" id="OPUNC01G33480.1">
    <property type="protein sequence ID" value="OPUNC01G33480.1"/>
    <property type="gene ID" value="OPUNC01G33480"/>
</dbReference>
<protein>
    <submittedName>
        <fullName evidence="1">Uncharacterized protein</fullName>
    </submittedName>
</protein>
<sequence length="63" mass="6481">MRKSTSSLASLCGPGDTIYEGQTGKSFAYVYIDRVESANLASVSCGRLGGETLAACAATFLAL</sequence>
<reference evidence="1" key="2">
    <citation type="submission" date="2018-05" db="EMBL/GenBank/DDBJ databases">
        <title>OpunRS2 (Oryza punctata Reference Sequence Version 2).</title>
        <authorList>
            <person name="Zhang J."/>
            <person name="Kudrna D."/>
            <person name="Lee S."/>
            <person name="Talag J."/>
            <person name="Welchert J."/>
            <person name="Wing R.A."/>
        </authorList>
    </citation>
    <scope>NUCLEOTIDE SEQUENCE [LARGE SCALE GENOMIC DNA]</scope>
</reference>
<name>A0A0E0JQ11_ORYPU</name>
<organism evidence="1">
    <name type="scientific">Oryza punctata</name>
    <name type="common">Red rice</name>
    <dbReference type="NCBI Taxonomy" id="4537"/>
    <lineage>
        <taxon>Eukaryota</taxon>
        <taxon>Viridiplantae</taxon>
        <taxon>Streptophyta</taxon>
        <taxon>Embryophyta</taxon>
        <taxon>Tracheophyta</taxon>
        <taxon>Spermatophyta</taxon>
        <taxon>Magnoliopsida</taxon>
        <taxon>Liliopsida</taxon>
        <taxon>Poales</taxon>
        <taxon>Poaceae</taxon>
        <taxon>BOP clade</taxon>
        <taxon>Oryzoideae</taxon>
        <taxon>Oryzeae</taxon>
        <taxon>Oryzinae</taxon>
        <taxon>Oryza</taxon>
    </lineage>
</organism>
<evidence type="ECO:0000313" key="2">
    <source>
        <dbReference type="Proteomes" id="UP000026962"/>
    </source>
</evidence>
<reference evidence="1" key="1">
    <citation type="submission" date="2015-04" db="UniProtKB">
        <authorList>
            <consortium name="EnsemblPlants"/>
        </authorList>
    </citation>
    <scope>IDENTIFICATION</scope>
</reference>
<dbReference type="Proteomes" id="UP000026962">
    <property type="component" value="Chromosome 1"/>
</dbReference>
<dbReference type="HOGENOM" id="CLU_2889735_0_0_1"/>
<proteinExistence type="predicted"/>
<accession>A0A0E0JQ11</accession>